<protein>
    <submittedName>
        <fullName evidence="2">Uncharacterized protein</fullName>
    </submittedName>
</protein>
<gene>
    <name evidence="2" type="ORF">ABGV49_03925</name>
</gene>
<keyword evidence="3" id="KW-1185">Reference proteome</keyword>
<feature type="transmembrane region" description="Helical" evidence="1">
    <location>
        <begin position="12"/>
        <end position="35"/>
    </location>
</feature>
<name>A0ABV0FAQ1_9NEIS</name>
<comment type="caution">
    <text evidence="2">The sequence shown here is derived from an EMBL/GenBank/DDBJ whole genome shotgun (WGS) entry which is preliminary data.</text>
</comment>
<evidence type="ECO:0000313" key="2">
    <source>
        <dbReference type="EMBL" id="MEO2216207.1"/>
    </source>
</evidence>
<organism evidence="2 3">
    <name type="scientific">Chromobacterium vaccinii</name>
    <dbReference type="NCBI Taxonomy" id="1108595"/>
    <lineage>
        <taxon>Bacteria</taxon>
        <taxon>Pseudomonadati</taxon>
        <taxon>Pseudomonadota</taxon>
        <taxon>Betaproteobacteria</taxon>
        <taxon>Neisseriales</taxon>
        <taxon>Chromobacteriaceae</taxon>
        <taxon>Chromobacterium</taxon>
    </lineage>
</organism>
<keyword evidence="1" id="KW-0812">Transmembrane</keyword>
<dbReference type="Proteomes" id="UP001455709">
    <property type="component" value="Unassembled WGS sequence"/>
</dbReference>
<proteinExistence type="predicted"/>
<dbReference type="RefSeq" id="WP_347369821.1">
    <property type="nucleotide sequence ID" value="NZ_JBDOJC010000001.1"/>
</dbReference>
<dbReference type="EMBL" id="JBDOJC010000001">
    <property type="protein sequence ID" value="MEO2216207.1"/>
    <property type="molecule type" value="Genomic_DNA"/>
</dbReference>
<evidence type="ECO:0000256" key="1">
    <source>
        <dbReference type="SAM" id="Phobius"/>
    </source>
</evidence>
<reference evidence="2 3" key="1">
    <citation type="submission" date="2024-05" db="EMBL/GenBank/DDBJ databases">
        <authorList>
            <person name="De Oliveira J.P."/>
            <person name="Noriler S.A."/>
            <person name="De Oliveira A.G."/>
            <person name="Sipoli D.S."/>
        </authorList>
    </citation>
    <scope>NUCLEOTIDE SEQUENCE [LARGE SCALE GENOMIC DNA]</scope>
    <source>
        <strain evidence="2 3">LABIM189</strain>
    </source>
</reference>
<accession>A0ABV0FAQ1</accession>
<feature type="transmembrane region" description="Helical" evidence="1">
    <location>
        <begin position="41"/>
        <end position="58"/>
    </location>
</feature>
<feature type="transmembrane region" description="Helical" evidence="1">
    <location>
        <begin position="107"/>
        <end position="128"/>
    </location>
</feature>
<sequence length="131" mass="14213">MSPKDRAQARLSATVLASCGWLCLPTAALLLLLALSRQGLPWLPFCALAGVWQGWLNWRLRLDAGLLQELDDGTDLAQLDLALARLFGRANAAGRSMEDRQRGVAGLLRRFLAATALAWGACLAALAWEAW</sequence>
<evidence type="ECO:0000313" key="3">
    <source>
        <dbReference type="Proteomes" id="UP001455709"/>
    </source>
</evidence>
<keyword evidence="1" id="KW-0472">Membrane</keyword>
<keyword evidence="1" id="KW-1133">Transmembrane helix</keyword>